<keyword evidence="3" id="KW-1185">Reference proteome</keyword>
<evidence type="ECO:0000313" key="3">
    <source>
        <dbReference type="Proteomes" id="UP000830671"/>
    </source>
</evidence>
<dbReference type="KEGG" id="clup:CLUP02_17203"/>
<reference evidence="2" key="1">
    <citation type="journal article" date="2021" name="Mol. Plant Microbe Interact.">
        <title>Complete Genome Sequence of the Plant-Pathogenic Fungus Colletotrichum lupini.</title>
        <authorList>
            <person name="Baroncelli R."/>
            <person name="Pensec F."/>
            <person name="Da Lio D."/>
            <person name="Boufleur T."/>
            <person name="Vicente I."/>
            <person name="Sarrocco S."/>
            <person name="Picot A."/>
            <person name="Baraldi E."/>
            <person name="Sukno S."/>
            <person name="Thon M."/>
            <person name="Le Floch G."/>
        </authorList>
    </citation>
    <scope>NUCLEOTIDE SEQUENCE</scope>
    <source>
        <strain evidence="2">IMI 504893</strain>
    </source>
</reference>
<dbReference type="Proteomes" id="UP000830671">
    <property type="component" value="Chromosome 9"/>
</dbReference>
<name>A0A9Q8TB87_9PEZI</name>
<feature type="compositionally biased region" description="Polar residues" evidence="1">
    <location>
        <begin position="103"/>
        <end position="123"/>
    </location>
</feature>
<sequence>MAGGLKSRWPKPIMATVWMNQQAGWILLDSTHTHSGQLAPQLHIFHIPTKSDPGQFGRPPTYKPQASKSPNGKLLRPSQFTYAGETMSIGTLPVQQSSAHALDQYSTYAQSENQDKTNTTQPIMPNKAES</sequence>
<dbReference type="AlphaFoldDB" id="A0A9Q8TB87"/>
<dbReference type="EMBL" id="CP019481">
    <property type="protein sequence ID" value="UQC91667.1"/>
    <property type="molecule type" value="Genomic_DNA"/>
</dbReference>
<evidence type="ECO:0000256" key="1">
    <source>
        <dbReference type="SAM" id="MobiDB-lite"/>
    </source>
</evidence>
<gene>
    <name evidence="2" type="ORF">CLUP02_17203</name>
</gene>
<proteinExistence type="predicted"/>
<feature type="region of interest" description="Disordered" evidence="1">
    <location>
        <begin position="49"/>
        <end position="76"/>
    </location>
</feature>
<feature type="region of interest" description="Disordered" evidence="1">
    <location>
        <begin position="103"/>
        <end position="130"/>
    </location>
</feature>
<dbReference type="GeneID" id="73351126"/>
<protein>
    <submittedName>
        <fullName evidence="2">Uncharacterized protein</fullName>
    </submittedName>
</protein>
<accession>A0A9Q8TB87</accession>
<organism evidence="2 3">
    <name type="scientific">Colletotrichum lupini</name>
    <dbReference type="NCBI Taxonomy" id="145971"/>
    <lineage>
        <taxon>Eukaryota</taxon>
        <taxon>Fungi</taxon>
        <taxon>Dikarya</taxon>
        <taxon>Ascomycota</taxon>
        <taxon>Pezizomycotina</taxon>
        <taxon>Sordariomycetes</taxon>
        <taxon>Hypocreomycetidae</taxon>
        <taxon>Glomerellales</taxon>
        <taxon>Glomerellaceae</taxon>
        <taxon>Colletotrichum</taxon>
        <taxon>Colletotrichum acutatum species complex</taxon>
    </lineage>
</organism>
<dbReference type="RefSeq" id="XP_049153263.1">
    <property type="nucleotide sequence ID" value="XM_049296116.1"/>
</dbReference>
<evidence type="ECO:0000313" key="2">
    <source>
        <dbReference type="EMBL" id="UQC91667.1"/>
    </source>
</evidence>